<feature type="region of interest" description="Disordered" evidence="8">
    <location>
        <begin position="327"/>
        <end position="351"/>
    </location>
</feature>
<evidence type="ECO:0000256" key="9">
    <source>
        <dbReference type="SAM" id="Phobius"/>
    </source>
</evidence>
<keyword evidence="6 9" id="KW-0472">Membrane</keyword>
<keyword evidence="12" id="KW-1185">Reference proteome</keyword>
<proteinExistence type="predicted"/>
<comment type="caution">
    <text evidence="11">The sequence shown here is derived from an EMBL/GenBank/DDBJ whole genome shotgun (WGS) entry which is preliminary data.</text>
</comment>
<reference evidence="11 12" key="1">
    <citation type="submission" date="2019-07" db="EMBL/GenBank/DDBJ databases">
        <title>De Novo Assembly of kiwifruit Actinidia rufa.</title>
        <authorList>
            <person name="Sugita-Konishi S."/>
            <person name="Sato K."/>
            <person name="Mori E."/>
            <person name="Abe Y."/>
            <person name="Kisaki G."/>
            <person name="Hamano K."/>
            <person name="Suezawa K."/>
            <person name="Otani M."/>
            <person name="Fukuda T."/>
            <person name="Manabe T."/>
            <person name="Gomi K."/>
            <person name="Tabuchi M."/>
            <person name="Akimitsu K."/>
            <person name="Kataoka I."/>
        </authorList>
    </citation>
    <scope>NUCLEOTIDE SEQUENCE [LARGE SCALE GENOMIC DNA]</scope>
    <source>
        <strain evidence="12">cv. Fuchu</strain>
    </source>
</reference>
<evidence type="ECO:0000256" key="2">
    <source>
        <dbReference type="ARBA" id="ARBA00022692"/>
    </source>
</evidence>
<evidence type="ECO:0000256" key="4">
    <source>
        <dbReference type="ARBA" id="ARBA00022989"/>
    </source>
</evidence>
<dbReference type="Proteomes" id="UP000585474">
    <property type="component" value="Unassembled WGS sequence"/>
</dbReference>
<evidence type="ECO:0000256" key="6">
    <source>
        <dbReference type="ARBA" id="ARBA00023136"/>
    </source>
</evidence>
<keyword evidence="4 9" id="KW-1133">Transmembrane helix</keyword>
<accession>A0A7J0EVF1</accession>
<evidence type="ECO:0000256" key="1">
    <source>
        <dbReference type="ARBA" id="ARBA00004141"/>
    </source>
</evidence>
<dbReference type="GO" id="GO:0005886">
    <property type="term" value="C:plasma membrane"/>
    <property type="evidence" value="ECO:0007669"/>
    <property type="project" value="TreeGrafter"/>
</dbReference>
<dbReference type="PANTHER" id="PTHR24186:SF56">
    <property type="entry name" value="PGG DOMAIN-CONTAINING PROTEIN"/>
    <property type="match status" value="1"/>
</dbReference>
<sequence length="420" mass="45243">MANKELVKAAHTGNIEVLHKMLQENPLLLAEATISSPEPILLVATKARKLNFVRELIKHDPDAPRELSNDGFRAMDVASGIGDVNSEGTSQGYVGAANCRLKGKDGRTAIHYAAAKGRVEVIHQLLESCPDSVNDVTAFGETALHLAVKNHQFDAFRALIQWAERLGFETIVNWPDHDGNTVLHLAASRKQVETIELLLGKSNAGRGTLDVNATNSKGLTPMDVLDIVIESPEDVALKEILQRFGAVVAQDVRAVTPSSTSSRQRIAAGVPTNLEPPSEPIKNWFEYFKFKPSRDSPSDARNVLLIVAALIATVTFQAGVNPPSSVLETNTKSAADTTSGNQTPLAPPPPPMFNPTITSGVATVFAITGSGATPYLFLFANSLGFTASLSIIIYLTGGFPFQRELLIAIYAMMFTYGFFC</sequence>
<dbReference type="InterPro" id="IPR026961">
    <property type="entry name" value="PGG_dom"/>
</dbReference>
<dbReference type="Gene3D" id="1.25.40.20">
    <property type="entry name" value="Ankyrin repeat-containing domain"/>
    <property type="match status" value="1"/>
</dbReference>
<dbReference type="AlphaFoldDB" id="A0A7J0EVF1"/>
<evidence type="ECO:0000256" key="3">
    <source>
        <dbReference type="ARBA" id="ARBA00022737"/>
    </source>
</evidence>
<keyword evidence="5 7" id="KW-0040">ANK repeat</keyword>
<dbReference type="Pfam" id="PF12796">
    <property type="entry name" value="Ank_2"/>
    <property type="match status" value="1"/>
</dbReference>
<feature type="compositionally biased region" description="Polar residues" evidence="8">
    <location>
        <begin position="327"/>
        <end position="343"/>
    </location>
</feature>
<feature type="repeat" description="ANK" evidence="7">
    <location>
        <begin position="105"/>
        <end position="127"/>
    </location>
</feature>
<evidence type="ECO:0000256" key="7">
    <source>
        <dbReference type="PROSITE-ProRule" id="PRU00023"/>
    </source>
</evidence>
<dbReference type="InterPro" id="IPR036770">
    <property type="entry name" value="Ankyrin_rpt-contain_sf"/>
</dbReference>
<dbReference type="PROSITE" id="PS50297">
    <property type="entry name" value="ANK_REP_REGION"/>
    <property type="match status" value="2"/>
</dbReference>
<dbReference type="PROSITE" id="PS50088">
    <property type="entry name" value="ANK_REPEAT"/>
    <property type="match status" value="2"/>
</dbReference>
<feature type="transmembrane region" description="Helical" evidence="9">
    <location>
        <begin position="352"/>
        <end position="368"/>
    </location>
</feature>
<gene>
    <name evidence="11" type="ORF">Acr_07g0005800</name>
</gene>
<protein>
    <recommendedName>
        <fullName evidence="10">PGG domain-containing protein</fullName>
    </recommendedName>
</protein>
<dbReference type="OrthoDB" id="674805at2759"/>
<dbReference type="SMART" id="SM00248">
    <property type="entry name" value="ANK"/>
    <property type="match status" value="5"/>
</dbReference>
<feature type="domain" description="PGG" evidence="10">
    <location>
        <begin position="299"/>
        <end position="335"/>
    </location>
</feature>
<evidence type="ECO:0000256" key="8">
    <source>
        <dbReference type="SAM" id="MobiDB-lite"/>
    </source>
</evidence>
<dbReference type="Pfam" id="PF00023">
    <property type="entry name" value="Ank"/>
    <property type="match status" value="1"/>
</dbReference>
<evidence type="ECO:0000313" key="12">
    <source>
        <dbReference type="Proteomes" id="UP000585474"/>
    </source>
</evidence>
<comment type="subcellular location">
    <subcellularLocation>
        <location evidence="1">Membrane</location>
        <topology evidence="1">Multi-pass membrane protein</topology>
    </subcellularLocation>
</comment>
<dbReference type="SUPFAM" id="SSF48403">
    <property type="entry name" value="Ankyrin repeat"/>
    <property type="match status" value="1"/>
</dbReference>
<feature type="transmembrane region" description="Helical" evidence="9">
    <location>
        <begin position="303"/>
        <end position="320"/>
    </location>
</feature>
<evidence type="ECO:0000256" key="5">
    <source>
        <dbReference type="ARBA" id="ARBA00023043"/>
    </source>
</evidence>
<feature type="transmembrane region" description="Helical" evidence="9">
    <location>
        <begin position="401"/>
        <end position="419"/>
    </location>
</feature>
<keyword evidence="2 9" id="KW-0812">Transmembrane</keyword>
<name>A0A7J0EVF1_9ERIC</name>
<keyword evidence="3" id="KW-0677">Repeat</keyword>
<feature type="repeat" description="ANK" evidence="7">
    <location>
        <begin position="178"/>
        <end position="199"/>
    </location>
</feature>
<organism evidence="11 12">
    <name type="scientific">Actinidia rufa</name>
    <dbReference type="NCBI Taxonomy" id="165716"/>
    <lineage>
        <taxon>Eukaryota</taxon>
        <taxon>Viridiplantae</taxon>
        <taxon>Streptophyta</taxon>
        <taxon>Embryophyta</taxon>
        <taxon>Tracheophyta</taxon>
        <taxon>Spermatophyta</taxon>
        <taxon>Magnoliopsida</taxon>
        <taxon>eudicotyledons</taxon>
        <taxon>Gunneridae</taxon>
        <taxon>Pentapetalae</taxon>
        <taxon>asterids</taxon>
        <taxon>Ericales</taxon>
        <taxon>Actinidiaceae</taxon>
        <taxon>Actinidia</taxon>
    </lineage>
</organism>
<dbReference type="EMBL" id="BJWL01000007">
    <property type="protein sequence ID" value="GFY90383.1"/>
    <property type="molecule type" value="Genomic_DNA"/>
</dbReference>
<dbReference type="InterPro" id="IPR002110">
    <property type="entry name" value="Ankyrin_rpt"/>
</dbReference>
<dbReference type="PANTHER" id="PTHR24186">
    <property type="entry name" value="PROTEIN PHOSPHATASE 1 REGULATORY SUBUNIT"/>
    <property type="match status" value="1"/>
</dbReference>
<dbReference type="Pfam" id="PF13962">
    <property type="entry name" value="PGG"/>
    <property type="match status" value="1"/>
</dbReference>
<evidence type="ECO:0000313" key="11">
    <source>
        <dbReference type="EMBL" id="GFY90383.1"/>
    </source>
</evidence>
<evidence type="ECO:0000259" key="10">
    <source>
        <dbReference type="Pfam" id="PF13962"/>
    </source>
</evidence>